<gene>
    <name evidence="2" type="ORF">B0T19DRAFT_398699</name>
</gene>
<proteinExistence type="predicted"/>
<reference evidence="2" key="2">
    <citation type="submission" date="2023-06" db="EMBL/GenBank/DDBJ databases">
        <authorList>
            <consortium name="Lawrence Berkeley National Laboratory"/>
            <person name="Haridas S."/>
            <person name="Hensen N."/>
            <person name="Bonometti L."/>
            <person name="Westerberg I."/>
            <person name="Brannstrom I.O."/>
            <person name="Guillou S."/>
            <person name="Cros-Aarteil S."/>
            <person name="Calhoun S."/>
            <person name="Kuo A."/>
            <person name="Mondo S."/>
            <person name="Pangilinan J."/>
            <person name="Riley R."/>
            <person name="Labutti K."/>
            <person name="Andreopoulos B."/>
            <person name="Lipzen A."/>
            <person name="Chen C."/>
            <person name="Yanf M."/>
            <person name="Daum C."/>
            <person name="Ng V."/>
            <person name="Clum A."/>
            <person name="Steindorff A."/>
            <person name="Ohm R."/>
            <person name="Martin F."/>
            <person name="Silar P."/>
            <person name="Natvig D."/>
            <person name="Lalanne C."/>
            <person name="Gautier V."/>
            <person name="Ament-Velasquez S.L."/>
            <person name="Kruys A."/>
            <person name="Hutchinson M.I."/>
            <person name="Powell A.J."/>
            <person name="Barry K."/>
            <person name="Miller A.N."/>
            <person name="Grigoriev I.V."/>
            <person name="Debuchy R."/>
            <person name="Gladieux P."/>
            <person name="Thoren M.H."/>
            <person name="Johannesson H."/>
        </authorList>
    </citation>
    <scope>NUCLEOTIDE SEQUENCE</scope>
    <source>
        <strain evidence="2">SMH4131-1</strain>
    </source>
</reference>
<organism evidence="2 3">
    <name type="scientific">Cercophora scortea</name>
    <dbReference type="NCBI Taxonomy" id="314031"/>
    <lineage>
        <taxon>Eukaryota</taxon>
        <taxon>Fungi</taxon>
        <taxon>Dikarya</taxon>
        <taxon>Ascomycota</taxon>
        <taxon>Pezizomycotina</taxon>
        <taxon>Sordariomycetes</taxon>
        <taxon>Sordariomycetidae</taxon>
        <taxon>Sordariales</taxon>
        <taxon>Lasiosphaeriaceae</taxon>
        <taxon>Cercophora</taxon>
    </lineage>
</organism>
<name>A0AAE0IXZ0_9PEZI</name>
<evidence type="ECO:0000313" key="2">
    <source>
        <dbReference type="EMBL" id="KAK3332980.1"/>
    </source>
</evidence>
<dbReference type="Proteomes" id="UP001286456">
    <property type="component" value="Unassembled WGS sequence"/>
</dbReference>
<dbReference type="AlphaFoldDB" id="A0AAE0IXZ0"/>
<reference evidence="2" key="1">
    <citation type="journal article" date="2023" name="Mol. Phylogenet. Evol.">
        <title>Genome-scale phylogeny and comparative genomics of the fungal order Sordariales.</title>
        <authorList>
            <person name="Hensen N."/>
            <person name="Bonometti L."/>
            <person name="Westerberg I."/>
            <person name="Brannstrom I.O."/>
            <person name="Guillou S."/>
            <person name="Cros-Aarteil S."/>
            <person name="Calhoun S."/>
            <person name="Haridas S."/>
            <person name="Kuo A."/>
            <person name="Mondo S."/>
            <person name="Pangilinan J."/>
            <person name="Riley R."/>
            <person name="LaButti K."/>
            <person name="Andreopoulos B."/>
            <person name="Lipzen A."/>
            <person name="Chen C."/>
            <person name="Yan M."/>
            <person name="Daum C."/>
            <person name="Ng V."/>
            <person name="Clum A."/>
            <person name="Steindorff A."/>
            <person name="Ohm R.A."/>
            <person name="Martin F."/>
            <person name="Silar P."/>
            <person name="Natvig D.O."/>
            <person name="Lalanne C."/>
            <person name="Gautier V."/>
            <person name="Ament-Velasquez S.L."/>
            <person name="Kruys A."/>
            <person name="Hutchinson M.I."/>
            <person name="Powell A.J."/>
            <person name="Barry K."/>
            <person name="Miller A.N."/>
            <person name="Grigoriev I.V."/>
            <person name="Debuchy R."/>
            <person name="Gladieux P."/>
            <person name="Hiltunen Thoren M."/>
            <person name="Johannesson H."/>
        </authorList>
    </citation>
    <scope>NUCLEOTIDE SEQUENCE</scope>
    <source>
        <strain evidence="2">SMH4131-1</strain>
    </source>
</reference>
<keyword evidence="1" id="KW-0812">Transmembrane</keyword>
<evidence type="ECO:0008006" key="4">
    <source>
        <dbReference type="Google" id="ProtNLM"/>
    </source>
</evidence>
<sequence>MYKESESGPSPGAASGAPSLRIKRSVALAVALVAGLLLIAVIGLAAGLGVSQRNLHQAQDDLASALGGAAGTATTTSPTAAPTATGATFACPNASNGTMYTSSATSGGKQFQRFCGIDFGPGESTDLGSVKTDSLDTCLDACAAREKCTGAGWGVISGDTGNLHSCWMKTNLTHSHKATAEWGFGKLVQGG</sequence>
<evidence type="ECO:0000256" key="1">
    <source>
        <dbReference type="SAM" id="Phobius"/>
    </source>
</evidence>
<protein>
    <recommendedName>
        <fullName evidence="4">Apple domain-containing protein</fullName>
    </recommendedName>
</protein>
<evidence type="ECO:0000313" key="3">
    <source>
        <dbReference type="Proteomes" id="UP001286456"/>
    </source>
</evidence>
<comment type="caution">
    <text evidence="2">The sequence shown here is derived from an EMBL/GenBank/DDBJ whole genome shotgun (WGS) entry which is preliminary data.</text>
</comment>
<keyword evidence="3" id="KW-1185">Reference proteome</keyword>
<accession>A0AAE0IXZ0</accession>
<feature type="transmembrane region" description="Helical" evidence="1">
    <location>
        <begin position="26"/>
        <end position="50"/>
    </location>
</feature>
<keyword evidence="1" id="KW-0472">Membrane</keyword>
<keyword evidence="1" id="KW-1133">Transmembrane helix</keyword>
<dbReference type="EMBL" id="JAUEPO010000002">
    <property type="protein sequence ID" value="KAK3332980.1"/>
    <property type="molecule type" value="Genomic_DNA"/>
</dbReference>